<name>A0A5C2RND5_9APHY</name>
<sequence length="513" mass="54778">MDPTASNIKTEAKQTTRASQVARDGQVSQSVKLAQWRTGDLVSQRVEVEQVNMTCGGRQTITVENIAPVSGESKQTVDVQQPVPGASAHKMRAEQCHADGTGTQRIQALDADGSWKDILVTTGQLSDVCPADGRPGSFRDAEPVRSARSTPQTPGAPTSSENQQAPRREQSLDYATAPPPSPRLQATAKAPSLPYQSPATVASGSTALPRRRDAITVGESRSSEHAAGIPVPAVVHRPSGLCAKPDSLKDPGPWPERGPTPPPYSEQNVGRQIKKRELSDPPIPQLRRRPPPSSSAPASSPPQSGAIAEVQAVQAAGSGPKPDAQQWPSVLYTTGGAGRELFGVVIDSTPRRRFSSESTKEEKAQASQETSLHAASQPAPHRGKEKLEDATQTAPAASDMDDYIQNVDGTVRTWDVEVLSVPADILKLAMLAEWRGTPTSEDEPGEMPASNVTDQPPSNEDSANESALHTAKLASHASRSPFYPASRRLFPPPLWSTNTGTFCHLWGFVHYIS</sequence>
<proteinExistence type="predicted"/>
<evidence type="ECO:0000313" key="2">
    <source>
        <dbReference type="EMBL" id="RPD52419.1"/>
    </source>
</evidence>
<dbReference type="AlphaFoldDB" id="A0A5C2RND5"/>
<evidence type="ECO:0000256" key="1">
    <source>
        <dbReference type="SAM" id="MobiDB-lite"/>
    </source>
</evidence>
<dbReference type="EMBL" id="ML122364">
    <property type="protein sequence ID" value="RPD52419.1"/>
    <property type="molecule type" value="Genomic_DNA"/>
</dbReference>
<feature type="compositionally biased region" description="Pro residues" evidence="1">
    <location>
        <begin position="252"/>
        <end position="264"/>
    </location>
</feature>
<feature type="compositionally biased region" description="Polar residues" evidence="1">
    <location>
        <begin position="194"/>
        <end position="206"/>
    </location>
</feature>
<reference evidence="2" key="1">
    <citation type="journal article" date="2018" name="Genome Biol. Evol.">
        <title>Genomics and development of Lentinus tigrinus, a white-rot wood-decaying mushroom with dimorphic fruiting bodies.</title>
        <authorList>
            <person name="Wu B."/>
            <person name="Xu Z."/>
            <person name="Knudson A."/>
            <person name="Carlson A."/>
            <person name="Chen N."/>
            <person name="Kovaka S."/>
            <person name="LaButti K."/>
            <person name="Lipzen A."/>
            <person name="Pennachio C."/>
            <person name="Riley R."/>
            <person name="Schakwitz W."/>
            <person name="Umezawa K."/>
            <person name="Ohm R.A."/>
            <person name="Grigoriev I.V."/>
            <person name="Nagy L.G."/>
            <person name="Gibbons J."/>
            <person name="Hibbett D."/>
        </authorList>
    </citation>
    <scope>NUCLEOTIDE SEQUENCE [LARGE SCALE GENOMIC DNA]</scope>
    <source>
        <strain evidence="2">ALCF2SS1-6</strain>
    </source>
</reference>
<accession>A0A5C2RND5</accession>
<feature type="region of interest" description="Disordered" evidence="1">
    <location>
        <begin position="348"/>
        <end position="401"/>
    </location>
</feature>
<organism evidence="2 3">
    <name type="scientific">Lentinus tigrinus ALCF2SS1-6</name>
    <dbReference type="NCBI Taxonomy" id="1328759"/>
    <lineage>
        <taxon>Eukaryota</taxon>
        <taxon>Fungi</taxon>
        <taxon>Dikarya</taxon>
        <taxon>Basidiomycota</taxon>
        <taxon>Agaricomycotina</taxon>
        <taxon>Agaricomycetes</taxon>
        <taxon>Polyporales</taxon>
        <taxon>Polyporaceae</taxon>
        <taxon>Lentinus</taxon>
    </lineage>
</organism>
<evidence type="ECO:0000313" key="3">
    <source>
        <dbReference type="Proteomes" id="UP000313359"/>
    </source>
</evidence>
<keyword evidence="3" id="KW-1185">Reference proteome</keyword>
<feature type="region of interest" description="Disordered" evidence="1">
    <location>
        <begin position="437"/>
        <end position="466"/>
    </location>
</feature>
<gene>
    <name evidence="2" type="ORF">L227DRAFT_617840</name>
</gene>
<feature type="region of interest" description="Disordered" evidence="1">
    <location>
        <begin position="126"/>
        <end position="329"/>
    </location>
</feature>
<feature type="compositionally biased region" description="Basic and acidic residues" evidence="1">
    <location>
        <begin position="354"/>
        <end position="364"/>
    </location>
</feature>
<feature type="compositionally biased region" description="Low complexity" evidence="1">
    <location>
        <begin position="295"/>
        <end position="304"/>
    </location>
</feature>
<feature type="compositionally biased region" description="Polar residues" evidence="1">
    <location>
        <begin position="450"/>
        <end position="466"/>
    </location>
</feature>
<dbReference type="Proteomes" id="UP000313359">
    <property type="component" value="Unassembled WGS sequence"/>
</dbReference>
<protein>
    <submittedName>
        <fullName evidence="2">Uncharacterized protein</fullName>
    </submittedName>
</protein>
<feature type="compositionally biased region" description="Polar residues" evidence="1">
    <location>
        <begin position="365"/>
        <end position="374"/>
    </location>
</feature>
<feature type="compositionally biased region" description="Polar residues" evidence="1">
    <location>
        <begin position="1"/>
        <end position="19"/>
    </location>
</feature>
<feature type="region of interest" description="Disordered" evidence="1">
    <location>
        <begin position="1"/>
        <end position="27"/>
    </location>
</feature>
<feature type="compositionally biased region" description="Polar residues" evidence="1">
    <location>
        <begin position="147"/>
        <end position="165"/>
    </location>
</feature>